<evidence type="ECO:0000313" key="4">
    <source>
        <dbReference type="EMBL" id="VDI84064.1"/>
    </source>
</evidence>
<reference evidence="4" key="1">
    <citation type="submission" date="2018-11" db="EMBL/GenBank/DDBJ databases">
        <authorList>
            <person name="Alioto T."/>
            <person name="Alioto T."/>
        </authorList>
    </citation>
    <scope>NUCLEOTIDE SEQUENCE</scope>
</reference>
<name>A0A8B6HUA8_MYTGA</name>
<dbReference type="AlphaFoldDB" id="A0A8B6HUA8"/>
<organism evidence="4 5">
    <name type="scientific">Mytilus galloprovincialis</name>
    <name type="common">Mediterranean mussel</name>
    <dbReference type="NCBI Taxonomy" id="29158"/>
    <lineage>
        <taxon>Eukaryota</taxon>
        <taxon>Metazoa</taxon>
        <taxon>Spiralia</taxon>
        <taxon>Lophotrochozoa</taxon>
        <taxon>Mollusca</taxon>
        <taxon>Bivalvia</taxon>
        <taxon>Autobranchia</taxon>
        <taxon>Pteriomorphia</taxon>
        <taxon>Mytilida</taxon>
        <taxon>Mytiloidea</taxon>
        <taxon>Mytilidae</taxon>
        <taxon>Mytilinae</taxon>
        <taxon>Mytilus</taxon>
    </lineage>
</organism>
<feature type="compositionally biased region" description="Polar residues" evidence="1">
    <location>
        <begin position="140"/>
        <end position="149"/>
    </location>
</feature>
<evidence type="ECO:0000256" key="1">
    <source>
        <dbReference type="SAM" id="MobiDB-lite"/>
    </source>
</evidence>
<evidence type="ECO:0000256" key="3">
    <source>
        <dbReference type="SAM" id="SignalP"/>
    </source>
</evidence>
<feature type="chain" id="PRO_5032599660" evidence="3">
    <location>
        <begin position="26"/>
        <end position="149"/>
    </location>
</feature>
<proteinExistence type="predicted"/>
<evidence type="ECO:0000313" key="5">
    <source>
        <dbReference type="Proteomes" id="UP000596742"/>
    </source>
</evidence>
<dbReference type="EMBL" id="UYJE01010537">
    <property type="protein sequence ID" value="VDI84064.1"/>
    <property type="molecule type" value="Genomic_DNA"/>
</dbReference>
<keyword evidence="3" id="KW-0732">Signal</keyword>
<keyword evidence="2" id="KW-1133">Transmembrane helix</keyword>
<sequence length="149" mass="16661">MTSSILICILCTYVMLILCVTGVAGDECCKEYTVLSGRKIDAKWCPRYCCYDTIYHDYICCEDESKRALSDHREEFCSKWWSAHLYVPVLVGVAVFGSLVIACSCICCCGMSSGQSSGLNIASKFRKGDVGHMPMRQRPRQPTATLRNM</sequence>
<gene>
    <name evidence="4" type="ORF">MGAL_10B028731</name>
</gene>
<feature type="region of interest" description="Disordered" evidence="1">
    <location>
        <begin position="130"/>
        <end position="149"/>
    </location>
</feature>
<protein>
    <submittedName>
        <fullName evidence="4">Uncharacterized protein</fullName>
    </submittedName>
</protein>
<keyword evidence="5" id="KW-1185">Reference proteome</keyword>
<keyword evidence="2" id="KW-0472">Membrane</keyword>
<dbReference type="OrthoDB" id="6071522at2759"/>
<feature type="transmembrane region" description="Helical" evidence="2">
    <location>
        <begin position="85"/>
        <end position="109"/>
    </location>
</feature>
<feature type="signal peptide" evidence="3">
    <location>
        <begin position="1"/>
        <end position="25"/>
    </location>
</feature>
<evidence type="ECO:0000256" key="2">
    <source>
        <dbReference type="SAM" id="Phobius"/>
    </source>
</evidence>
<accession>A0A8B6HUA8</accession>
<comment type="caution">
    <text evidence="4">The sequence shown here is derived from an EMBL/GenBank/DDBJ whole genome shotgun (WGS) entry which is preliminary data.</text>
</comment>
<dbReference type="Proteomes" id="UP000596742">
    <property type="component" value="Unassembled WGS sequence"/>
</dbReference>
<keyword evidence="2" id="KW-0812">Transmembrane</keyword>